<dbReference type="PANTHER" id="PTHR43706">
    <property type="entry name" value="NADH DEHYDROGENASE"/>
    <property type="match status" value="1"/>
</dbReference>
<protein>
    <recommendedName>
        <fullName evidence="3">NADH:ubiquinone reductase (non-electrogenic)</fullName>
        <ecNumber evidence="3">1.6.5.9</ecNumber>
    </recommendedName>
</protein>
<dbReference type="InterPro" id="IPR045024">
    <property type="entry name" value="NDH-2"/>
</dbReference>
<keyword evidence="5" id="KW-0999">Mitochondrion inner membrane</keyword>
<name>A0AAW1RCT4_9CHLO</name>
<dbReference type="Gene3D" id="3.50.50.100">
    <property type="match status" value="2"/>
</dbReference>
<evidence type="ECO:0000256" key="4">
    <source>
        <dbReference type="ARBA" id="ARBA00022630"/>
    </source>
</evidence>
<evidence type="ECO:0000256" key="1">
    <source>
        <dbReference type="ARBA" id="ARBA00004637"/>
    </source>
</evidence>
<evidence type="ECO:0000256" key="5">
    <source>
        <dbReference type="ARBA" id="ARBA00022792"/>
    </source>
</evidence>
<evidence type="ECO:0000256" key="6">
    <source>
        <dbReference type="ARBA" id="ARBA00022827"/>
    </source>
</evidence>
<comment type="caution">
    <text evidence="13">The sequence shown here is derived from an EMBL/GenBank/DDBJ whole genome shotgun (WGS) entry which is preliminary data.</text>
</comment>
<proteinExistence type="inferred from homology"/>
<evidence type="ECO:0000256" key="11">
    <source>
        <dbReference type="ARBA" id="ARBA00049010"/>
    </source>
</evidence>
<dbReference type="InterPro" id="IPR023753">
    <property type="entry name" value="FAD/NAD-binding_dom"/>
</dbReference>
<dbReference type="EC" id="1.6.5.9" evidence="3"/>
<dbReference type="InterPro" id="IPR054585">
    <property type="entry name" value="NDH2-like_C"/>
</dbReference>
<gene>
    <name evidence="13" type="ORF">WJX74_004336</name>
</gene>
<dbReference type="GO" id="GO:0005743">
    <property type="term" value="C:mitochondrial inner membrane"/>
    <property type="evidence" value="ECO:0007669"/>
    <property type="project" value="UniProtKB-SubCell"/>
</dbReference>
<dbReference type="PRINTS" id="PR00368">
    <property type="entry name" value="FADPNR"/>
</dbReference>
<comment type="subcellular location">
    <subcellularLocation>
        <location evidence="1">Mitochondrion inner membrane</location>
        <topology evidence="1">Peripheral membrane protein</topology>
    </subcellularLocation>
</comment>
<keyword evidence="4" id="KW-0285">Flavoprotein</keyword>
<keyword evidence="7" id="KW-0809">Transit peptide</keyword>
<reference evidence="13 14" key="1">
    <citation type="journal article" date="2024" name="Nat. Commun.">
        <title>Phylogenomics reveals the evolutionary origins of lichenization in chlorophyte algae.</title>
        <authorList>
            <person name="Puginier C."/>
            <person name="Libourel C."/>
            <person name="Otte J."/>
            <person name="Skaloud P."/>
            <person name="Haon M."/>
            <person name="Grisel S."/>
            <person name="Petersen M."/>
            <person name="Berrin J.G."/>
            <person name="Delaux P.M."/>
            <person name="Dal Grande F."/>
            <person name="Keller J."/>
        </authorList>
    </citation>
    <scope>NUCLEOTIDE SEQUENCE [LARGE SCALE GENOMIC DNA]</scope>
    <source>
        <strain evidence="13 14">SAG 2145</strain>
    </source>
</reference>
<dbReference type="Pfam" id="PF22366">
    <property type="entry name" value="NDH2_C"/>
    <property type="match status" value="1"/>
</dbReference>
<keyword evidence="5" id="KW-0496">Mitochondrion</keyword>
<evidence type="ECO:0000256" key="3">
    <source>
        <dbReference type="ARBA" id="ARBA00012637"/>
    </source>
</evidence>
<dbReference type="AlphaFoldDB" id="A0AAW1RCT4"/>
<evidence type="ECO:0000313" key="13">
    <source>
        <dbReference type="EMBL" id="KAK9831652.1"/>
    </source>
</evidence>
<keyword evidence="6" id="KW-0274">FAD</keyword>
<dbReference type="EMBL" id="JALJOS010000013">
    <property type="protein sequence ID" value="KAK9831652.1"/>
    <property type="molecule type" value="Genomic_DNA"/>
</dbReference>
<dbReference type="PANTHER" id="PTHR43706:SF47">
    <property type="entry name" value="EXTERNAL NADH-UBIQUINONE OXIDOREDUCTASE 1, MITOCHONDRIAL-RELATED"/>
    <property type="match status" value="1"/>
</dbReference>
<evidence type="ECO:0000256" key="9">
    <source>
        <dbReference type="ARBA" id="ARBA00023027"/>
    </source>
</evidence>
<dbReference type="GO" id="GO:0050136">
    <property type="term" value="F:NADH dehydrogenase (quinone) (non-electrogenic) activity"/>
    <property type="evidence" value="ECO:0007669"/>
    <property type="project" value="UniProtKB-EC"/>
</dbReference>
<dbReference type="InterPro" id="IPR002048">
    <property type="entry name" value="EF_hand_dom"/>
</dbReference>
<dbReference type="SUPFAM" id="SSF51905">
    <property type="entry name" value="FAD/NAD(P)-binding domain"/>
    <property type="match status" value="2"/>
</dbReference>
<keyword evidence="5" id="KW-0472">Membrane</keyword>
<evidence type="ECO:0000256" key="7">
    <source>
        <dbReference type="ARBA" id="ARBA00022946"/>
    </source>
</evidence>
<dbReference type="Pfam" id="PF07992">
    <property type="entry name" value="Pyr_redox_2"/>
    <property type="match status" value="1"/>
</dbReference>
<dbReference type="PROSITE" id="PS00018">
    <property type="entry name" value="EF_HAND_1"/>
    <property type="match status" value="1"/>
</dbReference>
<evidence type="ECO:0000313" key="14">
    <source>
        <dbReference type="Proteomes" id="UP001438707"/>
    </source>
</evidence>
<evidence type="ECO:0000256" key="2">
    <source>
        <dbReference type="ARBA" id="ARBA00005272"/>
    </source>
</evidence>
<comment type="similarity">
    <text evidence="2">Belongs to the NADH dehydrogenase family.</text>
</comment>
<evidence type="ECO:0000259" key="12">
    <source>
        <dbReference type="PROSITE" id="PS50222"/>
    </source>
</evidence>
<comment type="catalytic activity">
    <reaction evidence="10">
        <text>a quinone + NADH + H(+) = a quinol + NAD(+)</text>
        <dbReference type="Rhea" id="RHEA:46160"/>
        <dbReference type="ChEBI" id="CHEBI:15378"/>
        <dbReference type="ChEBI" id="CHEBI:24646"/>
        <dbReference type="ChEBI" id="CHEBI:57540"/>
        <dbReference type="ChEBI" id="CHEBI:57945"/>
        <dbReference type="ChEBI" id="CHEBI:132124"/>
        <dbReference type="EC" id="1.6.5.9"/>
    </reaction>
</comment>
<sequence>MPQLGTIPDSARGAAQPGALLATRKPLVAPFQRPRATRRESKRVKRDGAHVCSATIVTDRPPQVQVENGKPDTDRVPIRGYSADKQLDRPRVVVLGSGWAAMSFVKAFNKNDSNKYELILVSPRNYFLYTPLLPAVATGTIEQRSIVEPVRKIMRNKGKYYEAICQDIDPKNKNIVACFPKDTGLEEACFRIPYDILVVAVGSINNTFGCPGVEENTFFFKSITDANKLRRQVSECFERASLPELERAERQKLLSFVVVGGGPTGVEVAAELHDMIDEDLSRLYPELIQDVRIRIIELQDHLLSTYDRAISNYTAKTFKRAGIEAMVNSKVQEVRRGAVIVKLPDGSTQEVPFGACVWSTGVAIHPLMKQLQERLPEGTQTNFRSILTDGYLRAEGSNGSIFAVGDASSIAQPRAMQMAGELFTEADINKDGKLQLSELRMMLNKASSQYSHFAEHARFLDGKYGVYRWGNMVKGAVESANRLNPVARKQQPGTGIMAELNENSELTEEQFVDLLKKIDNGLRALPATAQVAKQQGEFVAHLMHKHRVRPGEVLPKDAKAFKYSHKGSLAYVGKDRAVMDVPGVSPLTGYGAGLLWRGFETYSQISFRNLFLVSVDWVRTKAFGRDISRV</sequence>
<dbReference type="PROSITE" id="PS50222">
    <property type="entry name" value="EF_HAND_2"/>
    <property type="match status" value="1"/>
</dbReference>
<keyword evidence="14" id="KW-1185">Reference proteome</keyword>
<dbReference type="InterPro" id="IPR036188">
    <property type="entry name" value="FAD/NAD-bd_sf"/>
</dbReference>
<keyword evidence="8" id="KW-0560">Oxidoreductase</keyword>
<evidence type="ECO:0000256" key="10">
    <source>
        <dbReference type="ARBA" id="ARBA00047599"/>
    </source>
</evidence>
<dbReference type="Proteomes" id="UP001438707">
    <property type="component" value="Unassembled WGS sequence"/>
</dbReference>
<comment type="catalytic activity">
    <reaction evidence="11">
        <text>a ubiquinone + NADH + H(+) = a ubiquinol + NAD(+)</text>
        <dbReference type="Rhea" id="RHEA:23152"/>
        <dbReference type="Rhea" id="RHEA-COMP:9565"/>
        <dbReference type="Rhea" id="RHEA-COMP:9566"/>
        <dbReference type="ChEBI" id="CHEBI:15378"/>
        <dbReference type="ChEBI" id="CHEBI:16389"/>
        <dbReference type="ChEBI" id="CHEBI:17976"/>
        <dbReference type="ChEBI" id="CHEBI:57540"/>
        <dbReference type="ChEBI" id="CHEBI:57945"/>
    </reaction>
</comment>
<dbReference type="InterPro" id="IPR018247">
    <property type="entry name" value="EF_Hand_1_Ca_BS"/>
</dbReference>
<feature type="domain" description="EF-hand" evidence="12">
    <location>
        <begin position="414"/>
        <end position="449"/>
    </location>
</feature>
<keyword evidence="9" id="KW-0520">NAD</keyword>
<accession>A0AAW1RCT4</accession>
<organism evidence="13 14">
    <name type="scientific">Apatococcus lobatus</name>
    <dbReference type="NCBI Taxonomy" id="904363"/>
    <lineage>
        <taxon>Eukaryota</taxon>
        <taxon>Viridiplantae</taxon>
        <taxon>Chlorophyta</taxon>
        <taxon>core chlorophytes</taxon>
        <taxon>Trebouxiophyceae</taxon>
        <taxon>Chlorellales</taxon>
        <taxon>Chlorellaceae</taxon>
        <taxon>Apatococcus</taxon>
    </lineage>
</organism>
<dbReference type="GO" id="GO:0005509">
    <property type="term" value="F:calcium ion binding"/>
    <property type="evidence" value="ECO:0007669"/>
    <property type="project" value="InterPro"/>
</dbReference>
<evidence type="ECO:0000256" key="8">
    <source>
        <dbReference type="ARBA" id="ARBA00023002"/>
    </source>
</evidence>